<keyword evidence="2" id="KW-0472">Membrane</keyword>
<dbReference type="EMBL" id="JACCCZ010000001">
    <property type="protein sequence ID" value="NYG00908.1"/>
    <property type="molecule type" value="Genomic_DNA"/>
</dbReference>
<dbReference type="RefSeq" id="WP_179760505.1">
    <property type="nucleotide sequence ID" value="NZ_BAAAJZ010000008.1"/>
</dbReference>
<feature type="compositionally biased region" description="Pro residues" evidence="1">
    <location>
        <begin position="199"/>
        <end position="211"/>
    </location>
</feature>
<reference evidence="3 4" key="1">
    <citation type="submission" date="2020-07" db="EMBL/GenBank/DDBJ databases">
        <title>Sequencing the genomes of 1000 actinobacteria strains.</title>
        <authorList>
            <person name="Klenk H.-P."/>
        </authorList>
    </citation>
    <scope>NUCLEOTIDE SEQUENCE [LARGE SCALE GENOMIC DNA]</scope>
    <source>
        <strain evidence="3 4">DSM 44749</strain>
    </source>
</reference>
<name>A0A852VVC5_PSEA5</name>
<sequence length="297" mass="30151">MSTSGMSSSAGRWGRAAVWGPGLAVALGAAVATAHGLFEVAVAARVPVGVAWIYPLITDGLALVAYAATARLSGSAARYAWSVVVVSAGLSGLAQAVYLASDAVTAGGELEVSAGLRFGVGAWPAIAAAVVAHLLYLLAETPSAAPGADRVRPETDGGPRPSVQATITVPPPGRTPVELLETVERGPGVPPAMDGSVIPGPPRPVSHPAPRPADRPDRPVTGGTGGSGAGAQERARSTAQTHQQRHGDLPTVRELQDLADVGRGTAARALQQLRHTPAQVASGLHLVPDEPQNRTQR</sequence>
<proteinExistence type="predicted"/>
<gene>
    <name evidence="3" type="ORF">HDA37_001193</name>
</gene>
<keyword evidence="2" id="KW-0812">Transmembrane</keyword>
<evidence type="ECO:0000256" key="1">
    <source>
        <dbReference type="SAM" id="MobiDB-lite"/>
    </source>
</evidence>
<feature type="transmembrane region" description="Helical" evidence="2">
    <location>
        <begin position="50"/>
        <end position="68"/>
    </location>
</feature>
<feature type="transmembrane region" description="Helical" evidence="2">
    <location>
        <begin position="80"/>
        <end position="100"/>
    </location>
</feature>
<feature type="region of interest" description="Disordered" evidence="1">
    <location>
        <begin position="275"/>
        <end position="297"/>
    </location>
</feature>
<feature type="region of interest" description="Disordered" evidence="1">
    <location>
        <begin position="145"/>
        <end position="260"/>
    </location>
</feature>
<accession>A0A852VVC5</accession>
<evidence type="ECO:0000313" key="3">
    <source>
        <dbReference type="EMBL" id="NYG00908.1"/>
    </source>
</evidence>
<dbReference type="GeneID" id="98050997"/>
<keyword evidence="2" id="KW-1133">Transmembrane helix</keyword>
<feature type="compositionally biased region" description="Basic and acidic residues" evidence="1">
    <location>
        <begin position="287"/>
        <end position="297"/>
    </location>
</feature>
<feature type="transmembrane region" description="Helical" evidence="2">
    <location>
        <begin position="120"/>
        <end position="139"/>
    </location>
</feature>
<keyword evidence="4" id="KW-1185">Reference proteome</keyword>
<comment type="caution">
    <text evidence="3">The sequence shown here is derived from an EMBL/GenBank/DDBJ whole genome shotgun (WGS) entry which is preliminary data.</text>
</comment>
<evidence type="ECO:0000313" key="4">
    <source>
        <dbReference type="Proteomes" id="UP000549695"/>
    </source>
</evidence>
<evidence type="ECO:0000256" key="2">
    <source>
        <dbReference type="SAM" id="Phobius"/>
    </source>
</evidence>
<dbReference type="Proteomes" id="UP000549695">
    <property type="component" value="Unassembled WGS sequence"/>
</dbReference>
<dbReference type="AlphaFoldDB" id="A0A852VVC5"/>
<organism evidence="3 4">
    <name type="scientific">Pseudonocardia alni</name>
    <name type="common">Amycolata alni</name>
    <dbReference type="NCBI Taxonomy" id="33907"/>
    <lineage>
        <taxon>Bacteria</taxon>
        <taxon>Bacillati</taxon>
        <taxon>Actinomycetota</taxon>
        <taxon>Actinomycetes</taxon>
        <taxon>Pseudonocardiales</taxon>
        <taxon>Pseudonocardiaceae</taxon>
        <taxon>Pseudonocardia</taxon>
    </lineage>
</organism>
<evidence type="ECO:0008006" key="5">
    <source>
        <dbReference type="Google" id="ProtNLM"/>
    </source>
</evidence>
<protein>
    <recommendedName>
        <fullName evidence="5">DUF2637 domain-containing protein</fullName>
    </recommendedName>
</protein>